<name>A0A0G4FPG9_9ALVE</name>
<organism evidence="3">
    <name type="scientific">Chromera velia CCMP2878</name>
    <dbReference type="NCBI Taxonomy" id="1169474"/>
    <lineage>
        <taxon>Eukaryota</taxon>
        <taxon>Sar</taxon>
        <taxon>Alveolata</taxon>
        <taxon>Colpodellida</taxon>
        <taxon>Chromeraceae</taxon>
        <taxon>Chromera</taxon>
    </lineage>
</organism>
<sequence length="533" mass="57224">MPPREKRGSAETLLKSQQEQVKELYRLIRARIDCGNVKKATQRWASSEDEQQKMLDGYTRCLSLKALLGDGDADLLSMPFQLVSLWHEHVLETKKYMKLMKLLLSKHGTPFLHHSSEVAGDDAALQKRFVKMRSVYECFFPNADMSAFDRWDKRHYRANSGSLVGGGGMGGSQEQPEEREGGGEEEEPECPPTGSGGERINVQIRMEAEGVLTEPVEAIFCIKTTSRLKKLTEAFCAFSGCTSDSVTFWFDGKTVKQSQTPIAIGLKNGDTLYAHQAQSQKKASKAVHPTAALSEIKKEETGASALRELGGQKVKQKTGGQRVSTEETGAGSARTKKERGRPRPTKKENSAVASKAPETKSVNQKRGGQGVSKQESGAGASKEGVSLSGGVKRGRGRPPLNRNKSAAAASKDEGGKGVKRKLGEVDIQREETGVGASKEGVSAETKRGRGRPPLKKDQSGGTASNGSGRKGTKKEQKGASASIPKRTVTTRVLRDRGSAARPIPGIKGIRPTASASRGGPSGKGGRGGRRQGL</sequence>
<dbReference type="CDD" id="cd01763">
    <property type="entry name" value="Ubl_SUMO_like"/>
    <property type="match status" value="1"/>
</dbReference>
<feature type="region of interest" description="Disordered" evidence="1">
    <location>
        <begin position="298"/>
        <end position="533"/>
    </location>
</feature>
<evidence type="ECO:0000313" key="3">
    <source>
        <dbReference type="EMBL" id="CEM16315.1"/>
    </source>
</evidence>
<feature type="domain" description="Rad60/SUMO-like" evidence="2">
    <location>
        <begin position="220"/>
        <end position="272"/>
    </location>
</feature>
<evidence type="ECO:0000259" key="2">
    <source>
        <dbReference type="Pfam" id="PF11976"/>
    </source>
</evidence>
<protein>
    <recommendedName>
        <fullName evidence="2">Rad60/SUMO-like domain-containing protein</fullName>
    </recommendedName>
</protein>
<dbReference type="Gene3D" id="3.10.20.90">
    <property type="entry name" value="Phosphatidylinositol 3-kinase Catalytic Subunit, Chain A, domain 1"/>
    <property type="match status" value="1"/>
</dbReference>
<feature type="compositionally biased region" description="Polar residues" evidence="1">
    <location>
        <begin position="360"/>
        <end position="375"/>
    </location>
</feature>
<reference evidence="3" key="1">
    <citation type="submission" date="2014-11" db="EMBL/GenBank/DDBJ databases">
        <authorList>
            <person name="Otto D Thomas"/>
            <person name="Naeem Raeece"/>
        </authorList>
    </citation>
    <scope>NUCLEOTIDE SEQUENCE</scope>
</reference>
<feature type="region of interest" description="Disordered" evidence="1">
    <location>
        <begin position="162"/>
        <end position="200"/>
    </location>
</feature>
<dbReference type="InterPro" id="IPR029071">
    <property type="entry name" value="Ubiquitin-like_domsf"/>
</dbReference>
<dbReference type="SUPFAM" id="SSF54236">
    <property type="entry name" value="Ubiquitin-like"/>
    <property type="match status" value="1"/>
</dbReference>
<dbReference type="SMART" id="SM00384">
    <property type="entry name" value="AT_hook"/>
    <property type="match status" value="3"/>
</dbReference>
<dbReference type="InterPro" id="IPR017956">
    <property type="entry name" value="AT_hook_DNA-bd_motif"/>
</dbReference>
<feature type="compositionally biased region" description="Low complexity" evidence="1">
    <location>
        <begin position="311"/>
        <end position="321"/>
    </location>
</feature>
<dbReference type="EMBL" id="CDMZ01000533">
    <property type="protein sequence ID" value="CEM16315.1"/>
    <property type="molecule type" value="Genomic_DNA"/>
</dbReference>
<dbReference type="InterPro" id="IPR022617">
    <property type="entry name" value="Rad60/SUMO-like_dom"/>
</dbReference>
<dbReference type="AlphaFoldDB" id="A0A0G4FPG9"/>
<evidence type="ECO:0000256" key="1">
    <source>
        <dbReference type="SAM" id="MobiDB-lite"/>
    </source>
</evidence>
<dbReference type="Pfam" id="PF11976">
    <property type="entry name" value="Rad60-SLD"/>
    <property type="match status" value="1"/>
</dbReference>
<dbReference type="PRINTS" id="PR00929">
    <property type="entry name" value="ATHOOK"/>
</dbReference>
<gene>
    <name evidence="3" type="ORF">Cvel_18096</name>
</gene>
<accession>A0A0G4FPG9</accession>
<feature type="compositionally biased region" description="Basic residues" evidence="1">
    <location>
        <begin position="334"/>
        <end position="344"/>
    </location>
</feature>
<dbReference type="VEuPathDB" id="CryptoDB:Cvel_18096"/>
<proteinExistence type="predicted"/>
<feature type="compositionally biased region" description="Basic and acidic residues" evidence="1">
    <location>
        <begin position="410"/>
        <end position="432"/>
    </location>
</feature>
<dbReference type="GO" id="GO:0003677">
    <property type="term" value="F:DNA binding"/>
    <property type="evidence" value="ECO:0007669"/>
    <property type="project" value="InterPro"/>
</dbReference>